<evidence type="ECO:0008006" key="3">
    <source>
        <dbReference type="Google" id="ProtNLM"/>
    </source>
</evidence>
<dbReference type="AlphaFoldDB" id="A0A1H9XYB0"/>
<evidence type="ECO:0000313" key="1">
    <source>
        <dbReference type="EMBL" id="SES50683.1"/>
    </source>
</evidence>
<proteinExistence type="predicted"/>
<dbReference type="InterPro" id="IPR032710">
    <property type="entry name" value="NTF2-like_dom_sf"/>
</dbReference>
<dbReference type="Gene3D" id="3.10.450.50">
    <property type="match status" value="1"/>
</dbReference>
<keyword evidence="2" id="KW-1185">Reference proteome</keyword>
<dbReference type="Proteomes" id="UP000199028">
    <property type="component" value="Unassembled WGS sequence"/>
</dbReference>
<reference evidence="2" key="1">
    <citation type="submission" date="2016-10" db="EMBL/GenBank/DDBJ databases">
        <authorList>
            <person name="Varghese N."/>
            <person name="Submissions S."/>
        </authorList>
    </citation>
    <scope>NUCLEOTIDE SEQUENCE [LARGE SCALE GENOMIC DNA]</scope>
    <source>
        <strain evidence="2">CGMCC 4.578</strain>
    </source>
</reference>
<accession>A0A1H9XYB0</accession>
<protein>
    <recommendedName>
        <fullName evidence="3">SnoaL-like domain-containing protein</fullName>
    </recommendedName>
</protein>
<organism evidence="1 2">
    <name type="scientific">Lentzea flaviverrucosa</name>
    <dbReference type="NCBI Taxonomy" id="200379"/>
    <lineage>
        <taxon>Bacteria</taxon>
        <taxon>Bacillati</taxon>
        <taxon>Actinomycetota</taxon>
        <taxon>Actinomycetes</taxon>
        <taxon>Pseudonocardiales</taxon>
        <taxon>Pseudonocardiaceae</taxon>
        <taxon>Lentzea</taxon>
    </lineage>
</organism>
<dbReference type="RefSeq" id="WP_090073318.1">
    <property type="nucleotide sequence ID" value="NZ_FOFT01000021.1"/>
</dbReference>
<sequence length="74" mass="8538">MAHEVASERGIFQLMSTRADGDEHTFYGRFHTCSQRTDGRWRICVDYDTGERSATLDEEFHAAIDVHDVDAFKE</sequence>
<dbReference type="OrthoDB" id="951068at2"/>
<gene>
    <name evidence="1" type="ORF">SAMN05216195_121108</name>
</gene>
<name>A0A1H9XYB0_9PSEU</name>
<evidence type="ECO:0000313" key="2">
    <source>
        <dbReference type="Proteomes" id="UP000199028"/>
    </source>
</evidence>
<dbReference type="SUPFAM" id="SSF54427">
    <property type="entry name" value="NTF2-like"/>
    <property type="match status" value="1"/>
</dbReference>
<dbReference type="EMBL" id="FOFT01000021">
    <property type="protein sequence ID" value="SES50683.1"/>
    <property type="molecule type" value="Genomic_DNA"/>
</dbReference>